<sequence>MVESSLLLVVRILYNTFFTPILRIVFGLPTNGEPRSLIPQYSPKMEYLIFAASNAIVIPFITITTFNIVVPKKYSIKDYLLSYFLGIISTFIVITILHSVIINDIFALSMCCIGFGVYVAPLFIIGIYSSYNEMIERHLFLIPTFFTVFIFFVSCCPCALDNPLPWKFFPTPSFMIFPFATVISDLYSLLYVLLVHKDTKKNWLFEN</sequence>
<keyword evidence="1" id="KW-1133">Transmembrane helix</keyword>
<evidence type="ECO:0000256" key="1">
    <source>
        <dbReference type="SAM" id="Phobius"/>
    </source>
</evidence>
<gene>
    <name evidence="2" type="ORF">CL6EHI_023450</name>
</gene>
<keyword evidence="1" id="KW-0472">Membrane</keyword>
<protein>
    <submittedName>
        <fullName evidence="2">Uncharacterized protein</fullName>
    </submittedName>
</protein>
<keyword evidence="1" id="KW-0812">Transmembrane</keyword>
<feature type="transmembrane region" description="Helical" evidence="1">
    <location>
        <begin position="81"/>
        <end position="101"/>
    </location>
</feature>
<dbReference type="VEuPathDB" id="AmoebaDB:EHI5A_162070"/>
<feature type="transmembrane region" description="Helical" evidence="1">
    <location>
        <begin position="12"/>
        <end position="28"/>
    </location>
</feature>
<feature type="transmembrane region" description="Helical" evidence="1">
    <location>
        <begin position="48"/>
        <end position="69"/>
    </location>
</feature>
<dbReference type="OMA" id="CIKDYLL"/>
<dbReference type="VEuPathDB" id="AmoebaDB:EHI7A_116620"/>
<proteinExistence type="predicted"/>
<feature type="transmembrane region" description="Helical" evidence="1">
    <location>
        <begin position="107"/>
        <end position="128"/>
    </location>
</feature>
<dbReference type="Proteomes" id="UP000078387">
    <property type="component" value="Unassembled WGS sequence"/>
</dbReference>
<feature type="transmembrane region" description="Helical" evidence="1">
    <location>
        <begin position="140"/>
        <end position="160"/>
    </location>
</feature>
<evidence type="ECO:0000313" key="3">
    <source>
        <dbReference type="Proteomes" id="UP000078387"/>
    </source>
</evidence>
<dbReference type="AlphaFoldDB" id="A0A5K1VI08"/>
<organism evidence="2 3">
    <name type="scientific">Entamoeba histolytica</name>
    <dbReference type="NCBI Taxonomy" id="5759"/>
    <lineage>
        <taxon>Eukaryota</taxon>
        <taxon>Amoebozoa</taxon>
        <taxon>Evosea</taxon>
        <taxon>Archamoebae</taxon>
        <taxon>Mastigamoebida</taxon>
        <taxon>Entamoebidae</taxon>
        <taxon>Entamoeba</taxon>
    </lineage>
</organism>
<evidence type="ECO:0000313" key="2">
    <source>
        <dbReference type="EMBL" id="GAT92359.1"/>
    </source>
</evidence>
<accession>A0A5K1VI08</accession>
<feature type="transmembrane region" description="Helical" evidence="1">
    <location>
        <begin position="172"/>
        <end position="194"/>
    </location>
</feature>
<dbReference type="VEuPathDB" id="AmoebaDB:KM1_198510"/>
<dbReference type="VEuPathDB" id="AmoebaDB:EHI_023450"/>
<reference evidence="2 3" key="1">
    <citation type="submission" date="2016-05" db="EMBL/GenBank/DDBJ databases">
        <title>First whole genome sequencing of Entamoeba histolytica HM1:IMSS-clone-6.</title>
        <authorList>
            <person name="Mukherjee Avik.K."/>
            <person name="Izumyama S."/>
            <person name="Nakada-Tsukui K."/>
            <person name="Nozaki T."/>
        </authorList>
    </citation>
    <scope>NUCLEOTIDE SEQUENCE [LARGE SCALE GENOMIC DNA]</scope>
    <source>
        <strain evidence="2 3">HM1:IMSS clone 6</strain>
    </source>
</reference>
<dbReference type="EMBL" id="BDEQ01000001">
    <property type="protein sequence ID" value="GAT92359.1"/>
    <property type="molecule type" value="Genomic_DNA"/>
</dbReference>
<comment type="caution">
    <text evidence="2">The sequence shown here is derived from an EMBL/GenBank/DDBJ whole genome shotgun (WGS) entry which is preliminary data.</text>
</comment>
<name>A0A5K1VI08_ENTHI</name>
<dbReference type="VEuPathDB" id="AmoebaDB:EHI8A_122790"/>